<name>A0A1E1LY69_RHYSE</name>
<dbReference type="AlphaFoldDB" id="A0A1E1LY69"/>
<organism evidence="2 3">
    <name type="scientific">Rhynchosporium secalis</name>
    <name type="common">Barley scald fungus</name>
    <dbReference type="NCBI Taxonomy" id="38038"/>
    <lineage>
        <taxon>Eukaryota</taxon>
        <taxon>Fungi</taxon>
        <taxon>Dikarya</taxon>
        <taxon>Ascomycota</taxon>
        <taxon>Pezizomycotina</taxon>
        <taxon>Leotiomycetes</taxon>
        <taxon>Helotiales</taxon>
        <taxon>Ploettnerulaceae</taxon>
        <taxon>Rhynchosporium</taxon>
    </lineage>
</organism>
<protein>
    <submittedName>
        <fullName evidence="2">Uncharacterized protein</fullName>
    </submittedName>
</protein>
<proteinExistence type="predicted"/>
<feature type="compositionally biased region" description="Polar residues" evidence="1">
    <location>
        <begin position="101"/>
        <end position="118"/>
    </location>
</feature>
<evidence type="ECO:0000313" key="2">
    <source>
        <dbReference type="EMBL" id="CZT41812.1"/>
    </source>
</evidence>
<sequence length="129" mass="14447">MIGGSIENLLSSKTTRWFLPSQGNGYLGLPSSRLYRFVAHLKASPMGNPLSQSQGAIISLRSRLQRDRFSGRGRIRGRLLYLWQVASSALKITMPHNILETNSGQSEKSASKKQNSKSYFPKPKRVRIV</sequence>
<reference evidence="3" key="1">
    <citation type="submission" date="2016-03" db="EMBL/GenBank/DDBJ databases">
        <authorList>
            <person name="Guldener U."/>
        </authorList>
    </citation>
    <scope>NUCLEOTIDE SEQUENCE [LARGE SCALE GENOMIC DNA]</scope>
</reference>
<keyword evidence="3" id="KW-1185">Reference proteome</keyword>
<gene>
    <name evidence="2" type="ORF">RSE6_01604</name>
</gene>
<evidence type="ECO:0000256" key="1">
    <source>
        <dbReference type="SAM" id="MobiDB-lite"/>
    </source>
</evidence>
<evidence type="ECO:0000313" key="3">
    <source>
        <dbReference type="Proteomes" id="UP000177625"/>
    </source>
</evidence>
<dbReference type="Proteomes" id="UP000177625">
    <property type="component" value="Unassembled WGS sequence"/>
</dbReference>
<feature type="region of interest" description="Disordered" evidence="1">
    <location>
        <begin position="101"/>
        <end position="129"/>
    </location>
</feature>
<dbReference type="EMBL" id="FJVC01000051">
    <property type="protein sequence ID" value="CZT41812.1"/>
    <property type="molecule type" value="Genomic_DNA"/>
</dbReference>
<accession>A0A1E1LY69</accession>